<evidence type="ECO:0000313" key="3">
    <source>
        <dbReference type="EMBL" id="AKG44104.1"/>
    </source>
</evidence>
<dbReference type="RefSeq" id="WP_046725641.1">
    <property type="nucleotide sequence ID" value="NZ_CP009922.3"/>
</dbReference>
<gene>
    <name evidence="3" type="ORF">SXIM_27200</name>
</gene>
<feature type="compositionally biased region" description="Basic and acidic residues" evidence="1">
    <location>
        <begin position="201"/>
        <end position="231"/>
    </location>
</feature>
<dbReference type="Proteomes" id="UP000034034">
    <property type="component" value="Chromosome"/>
</dbReference>
<proteinExistence type="predicted"/>
<dbReference type="EMBL" id="CP009922">
    <property type="protein sequence ID" value="AKG44104.1"/>
    <property type="molecule type" value="Genomic_DNA"/>
</dbReference>
<name>A0A0F7FV85_9ACTN</name>
<reference evidence="3" key="1">
    <citation type="submission" date="2019-08" db="EMBL/GenBank/DDBJ databases">
        <title>Complete genome sequence of a mangrove-derived Streptomyces xiamenensis.</title>
        <authorList>
            <person name="Xu J."/>
        </authorList>
    </citation>
    <scope>NUCLEOTIDE SEQUENCE</scope>
    <source>
        <strain evidence="3">318</strain>
    </source>
</reference>
<feature type="region of interest" description="Disordered" evidence="1">
    <location>
        <begin position="184"/>
        <end position="231"/>
    </location>
</feature>
<protein>
    <submittedName>
        <fullName evidence="3">Chain length determinant protein</fullName>
    </submittedName>
</protein>
<accession>A0A0F7FV85</accession>
<dbReference type="AlphaFoldDB" id="A0A0F7FV85"/>
<feature type="transmembrane region" description="Helical" evidence="2">
    <location>
        <begin position="160"/>
        <end position="180"/>
    </location>
</feature>
<dbReference type="PATRIC" id="fig|408015.6.peg.2757"/>
<organism evidence="3 4">
    <name type="scientific">Streptomyces xiamenensis</name>
    <dbReference type="NCBI Taxonomy" id="408015"/>
    <lineage>
        <taxon>Bacteria</taxon>
        <taxon>Bacillati</taxon>
        <taxon>Actinomycetota</taxon>
        <taxon>Actinomycetes</taxon>
        <taxon>Kitasatosporales</taxon>
        <taxon>Streptomycetaceae</taxon>
        <taxon>Streptomyces</taxon>
    </lineage>
</organism>
<keyword evidence="2" id="KW-0812">Transmembrane</keyword>
<evidence type="ECO:0000256" key="2">
    <source>
        <dbReference type="SAM" id="Phobius"/>
    </source>
</evidence>
<keyword evidence="4" id="KW-1185">Reference proteome</keyword>
<feature type="transmembrane region" description="Helical" evidence="2">
    <location>
        <begin position="12"/>
        <end position="33"/>
    </location>
</feature>
<sequence>MAWARAPRRVPFWWPLALCGVAGALLGGGYGLLADREYAASGYVVVRDTGEGADPAAAVGLAQAFGRIATGDAVLTTAQTDAGVSLDRLRDGVRASTSPDAPMIEITGTAPRAARAAEMANAVTRALIAYGNDAADSTGARLTVFAEAQPSAAPVSAAPLVRLAVGLVAGLLVGLLVLLVRTNAGDPPGPVTTVPAQPRDQSGRHDPSEERERERAAPRPRTDRPMSGRPG</sequence>
<evidence type="ECO:0000256" key="1">
    <source>
        <dbReference type="SAM" id="MobiDB-lite"/>
    </source>
</evidence>
<dbReference type="KEGG" id="sxi:SXIM_27200"/>
<keyword evidence="2" id="KW-1133">Transmembrane helix</keyword>
<keyword evidence="2" id="KW-0472">Membrane</keyword>
<evidence type="ECO:0000313" key="4">
    <source>
        <dbReference type="Proteomes" id="UP000034034"/>
    </source>
</evidence>
<dbReference type="HOGENOM" id="CLU_105428_0_0_11"/>